<evidence type="ECO:0000313" key="2">
    <source>
        <dbReference type="EMBL" id="GAH99451.1"/>
    </source>
</evidence>
<keyword evidence="1" id="KW-0472">Membrane</keyword>
<name>X1JXN6_9ZZZZ</name>
<accession>X1JXN6</accession>
<proteinExistence type="predicted"/>
<feature type="transmembrane region" description="Helical" evidence="1">
    <location>
        <begin position="17"/>
        <end position="38"/>
    </location>
</feature>
<evidence type="ECO:0000256" key="1">
    <source>
        <dbReference type="SAM" id="Phobius"/>
    </source>
</evidence>
<feature type="non-terminal residue" evidence="2">
    <location>
        <position position="1"/>
    </location>
</feature>
<protein>
    <submittedName>
        <fullName evidence="2">Uncharacterized protein</fullName>
    </submittedName>
</protein>
<dbReference type="AlphaFoldDB" id="X1JXN6"/>
<keyword evidence="1" id="KW-1133">Transmembrane helix</keyword>
<reference evidence="2" key="1">
    <citation type="journal article" date="2014" name="Front. Microbiol.">
        <title>High frequency of phylogenetically diverse reductive dehalogenase-homologous genes in deep subseafloor sedimentary metagenomes.</title>
        <authorList>
            <person name="Kawai M."/>
            <person name="Futagami T."/>
            <person name="Toyoda A."/>
            <person name="Takaki Y."/>
            <person name="Nishi S."/>
            <person name="Hori S."/>
            <person name="Arai W."/>
            <person name="Tsubouchi T."/>
            <person name="Morono Y."/>
            <person name="Uchiyama I."/>
            <person name="Ito T."/>
            <person name="Fujiyama A."/>
            <person name="Inagaki F."/>
            <person name="Takami H."/>
        </authorList>
    </citation>
    <scope>NUCLEOTIDE SEQUENCE</scope>
    <source>
        <strain evidence="2">Expedition CK06-06</strain>
    </source>
</reference>
<dbReference type="EMBL" id="BARU01046116">
    <property type="protein sequence ID" value="GAH99451.1"/>
    <property type="molecule type" value="Genomic_DNA"/>
</dbReference>
<comment type="caution">
    <text evidence="2">The sequence shown here is derived from an EMBL/GenBank/DDBJ whole genome shotgun (WGS) entry which is preliminary data.</text>
</comment>
<organism evidence="2">
    <name type="scientific">marine sediment metagenome</name>
    <dbReference type="NCBI Taxonomy" id="412755"/>
    <lineage>
        <taxon>unclassified sequences</taxon>
        <taxon>metagenomes</taxon>
        <taxon>ecological metagenomes</taxon>
    </lineage>
</organism>
<gene>
    <name evidence="2" type="ORF">S03H2_69695</name>
</gene>
<keyword evidence="1" id="KW-0812">Transmembrane</keyword>
<sequence length="43" mass="4576">TGYVSKISELSPVKGQFISAVIITIISVTGILVVTKILSENKE</sequence>